<organism evidence="2 3">
    <name type="scientific">Hirundo rustica rustica</name>
    <dbReference type="NCBI Taxonomy" id="333673"/>
    <lineage>
        <taxon>Eukaryota</taxon>
        <taxon>Metazoa</taxon>
        <taxon>Chordata</taxon>
        <taxon>Craniata</taxon>
        <taxon>Vertebrata</taxon>
        <taxon>Euteleostomi</taxon>
        <taxon>Archelosauria</taxon>
        <taxon>Archosauria</taxon>
        <taxon>Dinosauria</taxon>
        <taxon>Saurischia</taxon>
        <taxon>Theropoda</taxon>
        <taxon>Coelurosauria</taxon>
        <taxon>Aves</taxon>
        <taxon>Neognathae</taxon>
        <taxon>Neoaves</taxon>
        <taxon>Telluraves</taxon>
        <taxon>Australaves</taxon>
        <taxon>Passeriformes</taxon>
        <taxon>Sylvioidea</taxon>
        <taxon>Hirundinidae</taxon>
        <taxon>Hirundo</taxon>
    </lineage>
</organism>
<evidence type="ECO:0000313" key="3">
    <source>
        <dbReference type="Proteomes" id="UP000269221"/>
    </source>
</evidence>
<dbReference type="AlphaFoldDB" id="A0A3M0JU37"/>
<dbReference type="OrthoDB" id="9401179at2759"/>
<protein>
    <submittedName>
        <fullName evidence="2">Uncharacterized protein</fullName>
    </submittedName>
</protein>
<comment type="caution">
    <text evidence="2">The sequence shown here is derived from an EMBL/GenBank/DDBJ whole genome shotgun (WGS) entry which is preliminary data.</text>
</comment>
<feature type="region of interest" description="Disordered" evidence="1">
    <location>
        <begin position="117"/>
        <end position="137"/>
    </location>
</feature>
<name>A0A3M0JU37_HIRRU</name>
<gene>
    <name evidence="2" type="ORF">DUI87_19054</name>
</gene>
<evidence type="ECO:0000313" key="2">
    <source>
        <dbReference type="EMBL" id="RMC04235.1"/>
    </source>
</evidence>
<reference evidence="2 3" key="1">
    <citation type="submission" date="2018-07" db="EMBL/GenBank/DDBJ databases">
        <title>A high quality draft genome assembly of the barn swallow (H. rustica rustica).</title>
        <authorList>
            <person name="Formenti G."/>
            <person name="Chiara M."/>
            <person name="Poveda L."/>
            <person name="Francoijs K.-J."/>
            <person name="Bonisoli-Alquati A."/>
            <person name="Canova L."/>
            <person name="Gianfranceschi L."/>
            <person name="Horner D.S."/>
            <person name="Saino N."/>
        </authorList>
    </citation>
    <scope>NUCLEOTIDE SEQUENCE [LARGE SCALE GENOMIC DNA]</scope>
    <source>
        <strain evidence="2">Chelidonia</strain>
        <tissue evidence="2">Blood</tissue>
    </source>
</reference>
<dbReference type="Gene3D" id="1.10.150.490">
    <property type="entry name" value="Retroviral GAG p10 protein"/>
    <property type="match status" value="1"/>
</dbReference>
<dbReference type="EMBL" id="QRBI01000126">
    <property type="protein sequence ID" value="RMC04235.1"/>
    <property type="molecule type" value="Genomic_DNA"/>
</dbReference>
<accession>A0A3M0JU37</accession>
<dbReference type="SUPFAM" id="SSF47836">
    <property type="entry name" value="Retroviral matrix proteins"/>
    <property type="match status" value="1"/>
</dbReference>
<dbReference type="Proteomes" id="UP000269221">
    <property type="component" value="Unassembled WGS sequence"/>
</dbReference>
<evidence type="ECO:0000256" key="1">
    <source>
        <dbReference type="SAM" id="MobiDB-lite"/>
    </source>
</evidence>
<keyword evidence="3" id="KW-1185">Reference proteome</keyword>
<dbReference type="InterPro" id="IPR010999">
    <property type="entry name" value="Retrovr_matrix"/>
</dbReference>
<feature type="compositionally biased region" description="Polar residues" evidence="1">
    <location>
        <begin position="117"/>
        <end position="128"/>
    </location>
</feature>
<proteinExistence type="predicted"/>
<sequence length="220" mass="23794">MGQGMSAQEREVFELMTKLLQQHGKYLPSHNLKALLRWTAAKLPGVTESTIFMIVLWDKVEVKLWDCATKGNKTVAEMLPSWRVIFEVLKAQENIYDKDKGDASCLPFAVEPQSSLRSGMTASLSTQPTAPPLRSERERGPLRSLGAFAAGYCPNDSDSDGEYPFNSGPVDPEKEPDLCPPAWCLPGAMDVTVAAAAAGGAALLPSAGQHGHSLHSMLKL</sequence>
<dbReference type="InterPro" id="IPR038124">
    <property type="entry name" value="B_retro_matrix_sf"/>
</dbReference>